<dbReference type="Proteomes" id="UP000245998">
    <property type="component" value="Unassembled WGS sequence"/>
</dbReference>
<dbReference type="GO" id="GO:0000156">
    <property type="term" value="F:phosphorelay response regulator activity"/>
    <property type="evidence" value="ECO:0007669"/>
    <property type="project" value="TreeGrafter"/>
</dbReference>
<dbReference type="PROSITE" id="PS51755">
    <property type="entry name" value="OMPR_PHOB"/>
    <property type="match status" value="1"/>
</dbReference>
<protein>
    <submittedName>
        <fullName evidence="11">DNA-binding response regulator</fullName>
    </submittedName>
</protein>
<keyword evidence="2 7" id="KW-0597">Phosphoprotein</keyword>
<dbReference type="PANTHER" id="PTHR48111">
    <property type="entry name" value="REGULATOR OF RPOS"/>
    <property type="match status" value="1"/>
</dbReference>
<keyword evidence="3" id="KW-0902">Two-component regulatory system</keyword>
<dbReference type="InterPro" id="IPR016032">
    <property type="entry name" value="Sig_transdc_resp-reg_C-effctor"/>
</dbReference>
<dbReference type="SUPFAM" id="SSF46894">
    <property type="entry name" value="C-terminal effector domain of the bipartite response regulators"/>
    <property type="match status" value="1"/>
</dbReference>
<evidence type="ECO:0000256" key="1">
    <source>
        <dbReference type="ARBA" id="ARBA00004496"/>
    </source>
</evidence>
<dbReference type="PROSITE" id="PS50110">
    <property type="entry name" value="RESPONSE_REGULATORY"/>
    <property type="match status" value="1"/>
</dbReference>
<dbReference type="InterPro" id="IPR001789">
    <property type="entry name" value="Sig_transdc_resp-reg_receiver"/>
</dbReference>
<evidence type="ECO:0000313" key="11">
    <source>
        <dbReference type="EMBL" id="PWA07531.1"/>
    </source>
</evidence>
<evidence type="ECO:0000313" key="12">
    <source>
        <dbReference type="Proteomes" id="UP000245998"/>
    </source>
</evidence>
<dbReference type="CDD" id="cd00383">
    <property type="entry name" value="trans_reg_C"/>
    <property type="match status" value="1"/>
</dbReference>
<keyword evidence="12" id="KW-1185">Reference proteome</keyword>
<evidence type="ECO:0000256" key="2">
    <source>
        <dbReference type="ARBA" id="ARBA00022553"/>
    </source>
</evidence>
<dbReference type="InterPro" id="IPR001867">
    <property type="entry name" value="OmpR/PhoB-type_DNA-bd"/>
</dbReference>
<comment type="caution">
    <text evidence="11">The sequence shown here is derived from an EMBL/GenBank/DDBJ whole genome shotgun (WGS) entry which is preliminary data.</text>
</comment>
<evidence type="ECO:0000259" key="9">
    <source>
        <dbReference type="PROSITE" id="PS50110"/>
    </source>
</evidence>
<dbReference type="GO" id="GO:0005829">
    <property type="term" value="C:cytosol"/>
    <property type="evidence" value="ECO:0007669"/>
    <property type="project" value="TreeGrafter"/>
</dbReference>
<reference evidence="11 12" key="1">
    <citation type="submission" date="2018-04" db="EMBL/GenBank/DDBJ databases">
        <title>Camelliibacillus theae gen. nov., sp. nov., isolated from Pu'er tea.</title>
        <authorList>
            <person name="Niu L."/>
        </authorList>
    </citation>
    <scope>NUCLEOTIDE SEQUENCE [LARGE SCALE GENOMIC DNA]</scope>
    <source>
        <strain evidence="11 12">T8</strain>
    </source>
</reference>
<dbReference type="Pfam" id="PF00072">
    <property type="entry name" value="Response_reg"/>
    <property type="match status" value="1"/>
</dbReference>
<dbReference type="OrthoDB" id="9790442at2"/>
<evidence type="ECO:0000256" key="6">
    <source>
        <dbReference type="ARBA" id="ARBA00023163"/>
    </source>
</evidence>
<feature type="domain" description="Response regulatory" evidence="9">
    <location>
        <begin position="5"/>
        <end position="119"/>
    </location>
</feature>
<dbReference type="InterPro" id="IPR036388">
    <property type="entry name" value="WH-like_DNA-bd_sf"/>
</dbReference>
<dbReference type="Gene3D" id="1.10.10.10">
    <property type="entry name" value="Winged helix-like DNA-binding domain superfamily/Winged helix DNA-binding domain"/>
    <property type="match status" value="1"/>
</dbReference>
<dbReference type="CDD" id="cd17574">
    <property type="entry name" value="REC_OmpR"/>
    <property type="match status" value="1"/>
</dbReference>
<evidence type="ECO:0000259" key="10">
    <source>
        <dbReference type="PROSITE" id="PS51755"/>
    </source>
</evidence>
<dbReference type="SMART" id="SM00862">
    <property type="entry name" value="Trans_reg_C"/>
    <property type="match status" value="1"/>
</dbReference>
<dbReference type="Pfam" id="PF00486">
    <property type="entry name" value="Trans_reg_C"/>
    <property type="match status" value="1"/>
</dbReference>
<dbReference type="Gene3D" id="6.10.250.690">
    <property type="match status" value="1"/>
</dbReference>
<accession>A0A2U1JQU8</accession>
<keyword evidence="5 8" id="KW-0238">DNA-binding</keyword>
<name>A0A2U1JQU8_9BACI</name>
<feature type="DNA-binding region" description="OmpR/PhoB-type" evidence="8">
    <location>
        <begin position="134"/>
        <end position="233"/>
    </location>
</feature>
<sequence>MRNSQILLVDDEFSIIQMVEMVLKKEGFLHIFKAETGKEAMEIIRKESIDFIVLDVMLPDINGFDLCTKIRKYTDAYLLFLTAKVTDFDVLTGFEKGGDDYVTKPFNPLEIVARLKAQLRRNGGKRQTPTMKHKKRYDFGHFLLDEETGELFVEGKVVPCPAQVFMLLLYFCKNPNRVLSKEQLFTAVWGYDHMADDNTVMVHIHRIRERIEPDPGKPIFLLTVRGLGYKLVKEHQK</sequence>
<dbReference type="GO" id="GO:0000976">
    <property type="term" value="F:transcription cis-regulatory region binding"/>
    <property type="evidence" value="ECO:0007669"/>
    <property type="project" value="TreeGrafter"/>
</dbReference>
<dbReference type="InterPro" id="IPR011006">
    <property type="entry name" value="CheY-like_superfamily"/>
</dbReference>
<feature type="domain" description="OmpR/PhoB-type" evidence="10">
    <location>
        <begin position="134"/>
        <end position="233"/>
    </location>
</feature>
<evidence type="ECO:0000256" key="5">
    <source>
        <dbReference type="ARBA" id="ARBA00023125"/>
    </source>
</evidence>
<evidence type="ECO:0000256" key="3">
    <source>
        <dbReference type="ARBA" id="ARBA00023012"/>
    </source>
</evidence>
<proteinExistence type="predicted"/>
<dbReference type="Gene3D" id="3.40.50.2300">
    <property type="match status" value="1"/>
</dbReference>
<comment type="subcellular location">
    <subcellularLocation>
        <location evidence="1">Cytoplasm</location>
    </subcellularLocation>
</comment>
<keyword evidence="6" id="KW-0804">Transcription</keyword>
<evidence type="ECO:0000256" key="4">
    <source>
        <dbReference type="ARBA" id="ARBA00023015"/>
    </source>
</evidence>
<dbReference type="GO" id="GO:0032993">
    <property type="term" value="C:protein-DNA complex"/>
    <property type="evidence" value="ECO:0007669"/>
    <property type="project" value="TreeGrafter"/>
</dbReference>
<feature type="modified residue" description="4-aspartylphosphate" evidence="7">
    <location>
        <position position="55"/>
    </location>
</feature>
<dbReference type="RefSeq" id="WP_116556033.1">
    <property type="nucleotide sequence ID" value="NZ_QCZG01000051.1"/>
</dbReference>
<dbReference type="GO" id="GO:0006355">
    <property type="term" value="P:regulation of DNA-templated transcription"/>
    <property type="evidence" value="ECO:0007669"/>
    <property type="project" value="InterPro"/>
</dbReference>
<gene>
    <name evidence="11" type="ORF">DCC39_16660</name>
</gene>
<dbReference type="SUPFAM" id="SSF52172">
    <property type="entry name" value="CheY-like"/>
    <property type="match status" value="1"/>
</dbReference>
<keyword evidence="4" id="KW-0805">Transcription regulation</keyword>
<dbReference type="AlphaFoldDB" id="A0A2U1JQU8"/>
<evidence type="ECO:0000256" key="8">
    <source>
        <dbReference type="PROSITE-ProRule" id="PRU01091"/>
    </source>
</evidence>
<dbReference type="PANTHER" id="PTHR48111:SF52">
    <property type="entry name" value="TRANSCRIPTIONAL REGULATORY PROTEIN YVRH"/>
    <property type="match status" value="1"/>
</dbReference>
<organism evidence="11 12">
    <name type="scientific">Pueribacillus theae</name>
    <dbReference type="NCBI Taxonomy" id="2171751"/>
    <lineage>
        <taxon>Bacteria</taxon>
        <taxon>Bacillati</taxon>
        <taxon>Bacillota</taxon>
        <taxon>Bacilli</taxon>
        <taxon>Bacillales</taxon>
        <taxon>Bacillaceae</taxon>
        <taxon>Pueribacillus</taxon>
    </lineage>
</organism>
<dbReference type="SMART" id="SM00448">
    <property type="entry name" value="REC"/>
    <property type="match status" value="1"/>
</dbReference>
<dbReference type="FunFam" id="1.10.10.10:FF:000018">
    <property type="entry name" value="DNA-binding response regulator ResD"/>
    <property type="match status" value="1"/>
</dbReference>
<evidence type="ECO:0000256" key="7">
    <source>
        <dbReference type="PROSITE-ProRule" id="PRU00169"/>
    </source>
</evidence>
<dbReference type="InterPro" id="IPR039420">
    <property type="entry name" value="WalR-like"/>
</dbReference>
<dbReference type="EMBL" id="QCZG01000051">
    <property type="protein sequence ID" value="PWA07531.1"/>
    <property type="molecule type" value="Genomic_DNA"/>
</dbReference>